<dbReference type="Gene3D" id="3.90.1150.10">
    <property type="entry name" value="Aspartate Aminotransferase, domain 1"/>
    <property type="match status" value="2"/>
</dbReference>
<evidence type="ECO:0000256" key="8">
    <source>
        <dbReference type="HAMAP-Rule" id="MF_00711"/>
    </source>
</evidence>
<comment type="function">
    <text evidence="2 8">The glycine cleavage system catalyzes the degradation of glycine. The P protein binds the alpha-amino group of glycine through its pyridoxal phosphate cofactor; CO(2) is released and the remaining methylamine moiety is then transferred to the lipoamide cofactor of the H protein.</text>
</comment>
<gene>
    <name evidence="8 12" type="primary">gcvP</name>
    <name evidence="13" type="ORF">EHC69_25510</name>
    <name evidence="12" type="ORF">I7278_06890</name>
</gene>
<evidence type="ECO:0000259" key="10">
    <source>
        <dbReference type="Pfam" id="PF02347"/>
    </source>
</evidence>
<keyword evidence="6 8" id="KW-0560">Oxidoreductase</keyword>
<dbReference type="GO" id="GO:0005829">
    <property type="term" value="C:cytosol"/>
    <property type="evidence" value="ECO:0007669"/>
    <property type="project" value="TreeGrafter"/>
</dbReference>
<comment type="similarity">
    <text evidence="3 8">Belongs to the GcvP family.</text>
</comment>
<dbReference type="InterPro" id="IPR049315">
    <property type="entry name" value="GDC-P_N"/>
</dbReference>
<dbReference type="InterPro" id="IPR003437">
    <property type="entry name" value="GcvP"/>
</dbReference>
<dbReference type="AlphaFoldDB" id="A0A7Z2MYL9"/>
<evidence type="ECO:0000256" key="6">
    <source>
        <dbReference type="ARBA" id="ARBA00023002"/>
    </source>
</evidence>
<name>A0A7Z2MYL9_VIBPH</name>
<comment type="catalytic activity">
    <reaction evidence="7 8">
        <text>N(6)-[(R)-lipoyl]-L-lysyl-[glycine-cleavage complex H protein] + glycine + H(+) = N(6)-[(R)-S(8)-aminomethyldihydrolipoyl]-L-lysyl-[glycine-cleavage complex H protein] + CO2</text>
        <dbReference type="Rhea" id="RHEA:24304"/>
        <dbReference type="Rhea" id="RHEA-COMP:10494"/>
        <dbReference type="Rhea" id="RHEA-COMP:10495"/>
        <dbReference type="ChEBI" id="CHEBI:15378"/>
        <dbReference type="ChEBI" id="CHEBI:16526"/>
        <dbReference type="ChEBI" id="CHEBI:57305"/>
        <dbReference type="ChEBI" id="CHEBI:83099"/>
        <dbReference type="ChEBI" id="CHEBI:83143"/>
        <dbReference type="EC" id="1.4.4.2"/>
    </reaction>
</comment>
<dbReference type="FunFam" id="3.40.640.10:FF:000005">
    <property type="entry name" value="Glycine dehydrogenase (decarboxylating), mitochondrial"/>
    <property type="match status" value="1"/>
</dbReference>
<dbReference type="EMBL" id="DACQKT010000002">
    <property type="protein sequence ID" value="HAS6676530.1"/>
    <property type="molecule type" value="Genomic_DNA"/>
</dbReference>
<dbReference type="Proteomes" id="UP000464718">
    <property type="component" value="Chromosome ii"/>
</dbReference>
<feature type="modified residue" description="N6-(pyridoxal phosphate)lysine" evidence="8 9">
    <location>
        <position position="704"/>
    </location>
</feature>
<dbReference type="CDD" id="cd00613">
    <property type="entry name" value="GDC-P"/>
    <property type="match status" value="2"/>
</dbReference>
<comment type="subunit">
    <text evidence="4 8">The glycine cleavage system is composed of four proteins: P, T, L and H.</text>
</comment>
<dbReference type="GO" id="GO:0016594">
    <property type="term" value="F:glycine binding"/>
    <property type="evidence" value="ECO:0007669"/>
    <property type="project" value="TreeGrafter"/>
</dbReference>
<dbReference type="FunFam" id="3.40.640.10:FF:000007">
    <property type="entry name" value="glycine dehydrogenase (Decarboxylating), mitochondrial"/>
    <property type="match status" value="1"/>
</dbReference>
<dbReference type="RefSeq" id="WP_159408491.1">
    <property type="nucleotide sequence ID" value="NZ_CP034299.1"/>
</dbReference>
<protein>
    <recommendedName>
        <fullName evidence="8">Glycine dehydrogenase (decarboxylating)</fullName>
        <ecNumber evidence="8">1.4.4.2</ecNumber>
    </recommendedName>
    <alternativeName>
        <fullName evidence="8">Glycine cleavage system P-protein</fullName>
    </alternativeName>
    <alternativeName>
        <fullName evidence="8">Glycine decarboxylase</fullName>
    </alternativeName>
    <alternativeName>
        <fullName evidence="8">Glycine dehydrogenase (aminomethyl-transferring)</fullName>
    </alternativeName>
</protein>
<dbReference type="InterPro" id="IPR020581">
    <property type="entry name" value="GDC_P"/>
</dbReference>
<dbReference type="GO" id="GO:0004375">
    <property type="term" value="F:glycine dehydrogenase (decarboxylating) activity"/>
    <property type="evidence" value="ECO:0007669"/>
    <property type="project" value="UniProtKB-EC"/>
</dbReference>
<feature type="domain" description="Glycine cleavage system P-protein N-terminal" evidence="10">
    <location>
        <begin position="458"/>
        <end position="734"/>
    </location>
</feature>
<dbReference type="Proteomes" id="UP000856022">
    <property type="component" value="Unassembled WGS sequence"/>
</dbReference>
<dbReference type="NCBIfam" id="TIGR00461">
    <property type="entry name" value="gcvP"/>
    <property type="match status" value="1"/>
</dbReference>
<dbReference type="SUPFAM" id="SSF53383">
    <property type="entry name" value="PLP-dependent transferases"/>
    <property type="match status" value="2"/>
</dbReference>
<accession>A0A7Z2MYL9</accession>
<evidence type="ECO:0000256" key="3">
    <source>
        <dbReference type="ARBA" id="ARBA00010756"/>
    </source>
</evidence>
<dbReference type="InterPro" id="IPR015421">
    <property type="entry name" value="PyrdxlP-dep_Trfase_major"/>
</dbReference>
<evidence type="ECO:0000256" key="5">
    <source>
        <dbReference type="ARBA" id="ARBA00022898"/>
    </source>
</evidence>
<evidence type="ECO:0000256" key="7">
    <source>
        <dbReference type="ARBA" id="ARBA00049026"/>
    </source>
</evidence>
<feature type="domain" description="Glycine dehydrogenase C-terminal" evidence="11">
    <location>
        <begin position="774"/>
        <end position="895"/>
    </location>
</feature>
<evidence type="ECO:0000313" key="14">
    <source>
        <dbReference type="Proteomes" id="UP000464718"/>
    </source>
</evidence>
<dbReference type="FunFam" id="3.90.1150.10:FF:000007">
    <property type="entry name" value="Glycine dehydrogenase (decarboxylating), mitochondrial"/>
    <property type="match status" value="1"/>
</dbReference>
<dbReference type="GO" id="GO:0030170">
    <property type="term" value="F:pyridoxal phosphate binding"/>
    <property type="evidence" value="ECO:0007669"/>
    <property type="project" value="TreeGrafter"/>
</dbReference>
<dbReference type="InterPro" id="IPR015424">
    <property type="entry name" value="PyrdxlP-dep_Trfase"/>
</dbReference>
<evidence type="ECO:0000256" key="2">
    <source>
        <dbReference type="ARBA" id="ARBA00003788"/>
    </source>
</evidence>
<evidence type="ECO:0000313" key="13">
    <source>
        <dbReference type="EMBL" id="QHH12606.1"/>
    </source>
</evidence>
<dbReference type="GO" id="GO:0019464">
    <property type="term" value="P:glycine decarboxylation via glycine cleavage system"/>
    <property type="evidence" value="ECO:0007669"/>
    <property type="project" value="UniProtKB-UniRule"/>
</dbReference>
<reference evidence="12" key="1">
    <citation type="journal article" date="2018" name="Genome Biol.">
        <title>SKESA: strategic k-mer extension for scrupulous assemblies.</title>
        <authorList>
            <person name="Souvorov A."/>
            <person name="Agarwala R."/>
            <person name="Lipman D.J."/>
        </authorList>
    </citation>
    <scope>NUCLEOTIDE SEQUENCE</scope>
    <source>
        <strain evidence="12">1930</strain>
    </source>
</reference>
<dbReference type="InterPro" id="IPR015422">
    <property type="entry name" value="PyrdxlP-dep_Trfase_small"/>
</dbReference>
<evidence type="ECO:0000256" key="1">
    <source>
        <dbReference type="ARBA" id="ARBA00001933"/>
    </source>
</evidence>
<dbReference type="PANTHER" id="PTHR11773:SF13">
    <property type="entry name" value="GLYCINE DEHYDROGENASE (DECARBOXYLATING)"/>
    <property type="match status" value="1"/>
</dbReference>
<dbReference type="Pfam" id="PF02347">
    <property type="entry name" value="GDC-P"/>
    <property type="match status" value="2"/>
</dbReference>
<dbReference type="Pfam" id="PF21478">
    <property type="entry name" value="GcvP2_C"/>
    <property type="match status" value="1"/>
</dbReference>
<proteinExistence type="inferred from homology"/>
<evidence type="ECO:0000256" key="9">
    <source>
        <dbReference type="PIRSR" id="PIRSR603437-50"/>
    </source>
</evidence>
<feature type="domain" description="Glycine cleavage system P-protein N-terminal" evidence="10">
    <location>
        <begin position="17"/>
        <end position="438"/>
    </location>
</feature>
<organism evidence="12">
    <name type="scientific">Vibrio parahaemolyticus</name>
    <dbReference type="NCBI Taxonomy" id="670"/>
    <lineage>
        <taxon>Bacteria</taxon>
        <taxon>Pseudomonadati</taxon>
        <taxon>Pseudomonadota</taxon>
        <taxon>Gammaproteobacteria</taxon>
        <taxon>Vibrionales</taxon>
        <taxon>Vibrionaceae</taxon>
        <taxon>Vibrio</taxon>
    </lineage>
</organism>
<evidence type="ECO:0000313" key="12">
    <source>
        <dbReference type="EMBL" id="HAS6676530.1"/>
    </source>
</evidence>
<dbReference type="PANTHER" id="PTHR11773">
    <property type="entry name" value="GLYCINE DEHYDROGENASE, DECARBOXYLATING"/>
    <property type="match status" value="1"/>
</dbReference>
<keyword evidence="5 8" id="KW-0663">Pyridoxal phosphate</keyword>
<comment type="cofactor">
    <cofactor evidence="1 8 9">
        <name>pyridoxal 5'-phosphate</name>
        <dbReference type="ChEBI" id="CHEBI:597326"/>
    </cofactor>
</comment>
<reference evidence="13 14" key="2">
    <citation type="submission" date="2018-12" db="EMBL/GenBank/DDBJ databases">
        <title>Genomic insights into the evolutionary origins and pathogenicity of five Vibrio parahaemolyticus strains isolated from the shrimp with acute hepatopancreatic necrosis disease (AHPND).</title>
        <authorList>
            <person name="Yang Q."/>
            <person name="Dong X."/>
            <person name="Xie G."/>
            <person name="Fu S."/>
            <person name="Zou P."/>
            <person name="Sun J."/>
            <person name="Wang Y."/>
            <person name="Huang J."/>
        </authorList>
    </citation>
    <scope>NUCLEOTIDE SEQUENCE [LARGE SCALE GENOMIC DNA]</scope>
    <source>
        <strain evidence="13 14">20160303005-1</strain>
    </source>
</reference>
<reference evidence="12" key="3">
    <citation type="submission" date="2019-12" db="EMBL/GenBank/DDBJ databases">
        <authorList>
            <consortium name="NCBI Pathogen Detection Project"/>
        </authorList>
    </citation>
    <scope>NUCLEOTIDE SEQUENCE</scope>
    <source>
        <strain evidence="12">1930</strain>
    </source>
</reference>
<dbReference type="HAMAP" id="MF_00711">
    <property type="entry name" value="GcvP"/>
    <property type="match status" value="1"/>
</dbReference>
<evidence type="ECO:0000256" key="4">
    <source>
        <dbReference type="ARBA" id="ARBA00011690"/>
    </source>
</evidence>
<evidence type="ECO:0000259" key="11">
    <source>
        <dbReference type="Pfam" id="PF21478"/>
    </source>
</evidence>
<dbReference type="GO" id="GO:0005960">
    <property type="term" value="C:glycine cleavage complex"/>
    <property type="evidence" value="ECO:0007669"/>
    <property type="project" value="TreeGrafter"/>
</dbReference>
<sequence>MTELLQSLSTQNEFVGRHNGPKLSDQQKMLEAINAVSLDALISETVPANIRLEQPMTLAEAKSEADMLATMKQFAKQNQVKRTFIGQGYYNTFTPNVILRNVLENPGWYTAYTPYQPEISQGRLESLLNFQQMVIDLTGMEIANASLLDEATAAAEAMTLCKRAGKSKSNVFFVADDVHPQTIEVVKTRAKFIGFEVLVGSLESLPEQDVFGALVQYPSTTGEVRDLTDIIAKAQANKTLVTVATDLLASTLLKPAGEMGADVAIGSAQRFGVPMGYGGPHAAFMATRDKHKRTMPGRVIGVSIDAKGNQALRMAMQTREQHIRREKATSNICTAQALLANMASFYAVYHGAEGLRTIARRTHHMTAILAAGLTKGGFELAHNSFFDTITINTGEKTQDLYTKALAADINLRVLPGKLGISLDETTTVADVEALFAVFGVKEDVAALSTEIAGNEFAAIPEALRRTSEYLTHPVFNTYHSETQMMRYLKQLENKDFSLTHGMIPLGSCTMKLNAAAEMIPITWPEFGSIHPFAPAEQAAGYAALAKDLKEKLCEITGYDAFSLQPNSGASGEYAGLIAIQRYHESRGEGHRNVCLIPSSAHGTNPATASMVSMKVVVVKCDDEGNIDIDDLAAKIEKHKDNLSSIMITYPSTHGVYEEKVKEVCEMVHAAGGQVYLDGANMNAQVGLTSPGFIGSDVSHLNLHKTFCIPHGGGGPGMGPIGVKSHLAPFLPGHIENGVEGEDFAVSAADFGSASILPISWAYIAMMGEAGLSNATKVAILNANYVMERLRPHYPVLYRGKNGRVAHECIIDIRPLKEETGISEEDIAKRLMDYGFHAPTMSFPVAGTLMVEPTESEDLAELNRFCDAMISIREEMTKVKNGEWPLENNPLVNAPHTQVDLSAEEWDRPYSRELGCFPSKVTKSWKYWPTVNRVDNVYGDRNLICSCPSIDNYED</sequence>
<dbReference type="InterPro" id="IPR049316">
    <property type="entry name" value="GDC-P_C"/>
</dbReference>
<dbReference type="Gene3D" id="3.40.640.10">
    <property type="entry name" value="Type I PLP-dependent aspartate aminotransferase-like (Major domain)"/>
    <property type="match status" value="2"/>
</dbReference>
<dbReference type="EMBL" id="CP034299">
    <property type="protein sequence ID" value="QHH12606.1"/>
    <property type="molecule type" value="Genomic_DNA"/>
</dbReference>
<dbReference type="EC" id="1.4.4.2" evidence="8"/>